<comment type="caution">
    <text evidence="1">The sequence shown here is derived from an EMBL/GenBank/DDBJ whole genome shotgun (WGS) entry which is preliminary data.</text>
</comment>
<keyword evidence="2" id="KW-1185">Reference proteome</keyword>
<gene>
    <name evidence="1" type="ORF">B6A14_04610</name>
</gene>
<dbReference type="Proteomes" id="UP000196880">
    <property type="component" value="Unassembled WGS sequence"/>
</dbReference>
<organism evidence="1 2">
    <name type="scientific">Polynucleobacter hirudinilacicola</name>
    <dbReference type="NCBI Taxonomy" id="1743166"/>
    <lineage>
        <taxon>Bacteria</taxon>
        <taxon>Pseudomonadati</taxon>
        <taxon>Pseudomonadota</taxon>
        <taxon>Betaproteobacteria</taxon>
        <taxon>Burkholderiales</taxon>
        <taxon>Burkholderiaceae</taxon>
        <taxon>Polynucleobacter</taxon>
    </lineage>
</organism>
<protein>
    <submittedName>
        <fullName evidence="1">Uncharacterized protein</fullName>
    </submittedName>
</protein>
<proteinExistence type="predicted"/>
<accession>A0A210RVS1</accession>
<dbReference type="EMBL" id="NAIA01000003">
    <property type="protein sequence ID" value="OWF65099.1"/>
    <property type="molecule type" value="Genomic_DNA"/>
</dbReference>
<dbReference type="OrthoDB" id="9859095at2"/>
<evidence type="ECO:0000313" key="2">
    <source>
        <dbReference type="Proteomes" id="UP000196880"/>
    </source>
</evidence>
<dbReference type="RefSeq" id="WP_087909295.1">
    <property type="nucleotide sequence ID" value="NZ_NAIA01000003.1"/>
</dbReference>
<reference evidence="1 2" key="1">
    <citation type="submission" date="2017-03" db="EMBL/GenBank/DDBJ databases">
        <title>New species Polynucleobacter sp. MWH-EgelM1-30-B4.</title>
        <authorList>
            <person name="Hahn M.W."/>
        </authorList>
    </citation>
    <scope>NUCLEOTIDE SEQUENCE [LARGE SCALE GENOMIC DNA]</scope>
    <source>
        <strain evidence="1 2">MWH-EgelM1-30-B4</strain>
    </source>
</reference>
<sequence length="150" mass="16504">MTNSNNDWNLDEEAIELLGQLAAAIHSLKSLAITGNDLIGLGEAIEAIDSIIEDGEIEVNVGLSVGFRAGDGDFEEGTFMCLRINADELNLDELNTTYSRAIGSDHSTVDYVYLTPNSALDEFELNNWLNRLDEIKSFPEARLSVSRDHV</sequence>
<name>A0A210RVS1_9BURK</name>
<evidence type="ECO:0000313" key="1">
    <source>
        <dbReference type="EMBL" id="OWF65099.1"/>
    </source>
</evidence>
<dbReference type="AlphaFoldDB" id="A0A210RVS1"/>